<dbReference type="EMBL" id="UINC01078373">
    <property type="protein sequence ID" value="SVC19387.1"/>
    <property type="molecule type" value="Genomic_DNA"/>
</dbReference>
<feature type="non-terminal residue" evidence="1">
    <location>
        <position position="61"/>
    </location>
</feature>
<dbReference type="GO" id="GO:0008168">
    <property type="term" value="F:methyltransferase activity"/>
    <property type="evidence" value="ECO:0007669"/>
    <property type="project" value="InterPro"/>
</dbReference>
<accession>A0A382K8M0</accession>
<sequence length="61" mass="6573">MDNNVDSGWDATSHGITKLTDFHKPVLLVETISWIKPNGEGFYLDGTVGGGGHSRLLLDSC</sequence>
<organism evidence="1">
    <name type="scientific">marine metagenome</name>
    <dbReference type="NCBI Taxonomy" id="408172"/>
    <lineage>
        <taxon>unclassified sequences</taxon>
        <taxon>metagenomes</taxon>
        <taxon>ecological metagenomes</taxon>
    </lineage>
</organism>
<dbReference type="InterPro" id="IPR002903">
    <property type="entry name" value="RsmH"/>
</dbReference>
<reference evidence="1" key="1">
    <citation type="submission" date="2018-05" db="EMBL/GenBank/DDBJ databases">
        <authorList>
            <person name="Lanie J.A."/>
            <person name="Ng W.-L."/>
            <person name="Kazmierczak K.M."/>
            <person name="Andrzejewski T.M."/>
            <person name="Davidsen T.M."/>
            <person name="Wayne K.J."/>
            <person name="Tettelin H."/>
            <person name="Glass J.I."/>
            <person name="Rusch D."/>
            <person name="Podicherti R."/>
            <person name="Tsui H.-C.T."/>
            <person name="Winkler M.E."/>
        </authorList>
    </citation>
    <scope>NUCLEOTIDE SEQUENCE</scope>
</reference>
<evidence type="ECO:0000313" key="1">
    <source>
        <dbReference type="EMBL" id="SVC19387.1"/>
    </source>
</evidence>
<dbReference type="Gene3D" id="3.40.50.150">
    <property type="entry name" value="Vaccinia Virus protein VP39"/>
    <property type="match status" value="1"/>
</dbReference>
<dbReference type="SUPFAM" id="SSF53335">
    <property type="entry name" value="S-adenosyl-L-methionine-dependent methyltransferases"/>
    <property type="match status" value="1"/>
</dbReference>
<dbReference type="AlphaFoldDB" id="A0A382K8M0"/>
<dbReference type="Pfam" id="PF01795">
    <property type="entry name" value="Methyltransf_5"/>
    <property type="match status" value="1"/>
</dbReference>
<proteinExistence type="predicted"/>
<gene>
    <name evidence="1" type="ORF">METZ01_LOCUS272241</name>
</gene>
<evidence type="ECO:0008006" key="2">
    <source>
        <dbReference type="Google" id="ProtNLM"/>
    </source>
</evidence>
<name>A0A382K8M0_9ZZZZ</name>
<dbReference type="InterPro" id="IPR029063">
    <property type="entry name" value="SAM-dependent_MTases_sf"/>
</dbReference>
<protein>
    <recommendedName>
        <fullName evidence="2">16S rRNA (Cytosine(1402)-N(4))-methyltransferase</fullName>
    </recommendedName>
</protein>